<keyword evidence="3" id="KW-1185">Reference proteome</keyword>
<dbReference type="SUPFAM" id="SSF46938">
    <property type="entry name" value="CRAL/TRIO N-terminal domain"/>
    <property type="match status" value="1"/>
</dbReference>
<dbReference type="Proteomes" id="UP000826195">
    <property type="component" value="Unassembled WGS sequence"/>
</dbReference>
<name>A0AAV7IDS7_COTGL</name>
<gene>
    <name evidence="2" type="ORF">KQX54_014250</name>
</gene>
<dbReference type="CDD" id="cd00170">
    <property type="entry name" value="SEC14"/>
    <property type="match status" value="1"/>
</dbReference>
<evidence type="ECO:0000313" key="3">
    <source>
        <dbReference type="Proteomes" id="UP000826195"/>
    </source>
</evidence>
<evidence type="ECO:0000259" key="1">
    <source>
        <dbReference type="PROSITE" id="PS50191"/>
    </source>
</evidence>
<sequence>MTEMIQRVSLEEELVRNPELKKSHIKLLKEWCKKQPHLPKILDSELVLFLSSNYYDLERAKATIEAFYTIRTNTKEYFSSRDPLKNEELRQAFQTSTFMPLDGETPEGYKIFFGRLINYDPSKFVWAPSMKYLHMSLDLSMFTQGAAKGHVFIFDMSNATLGHSTRMSLLGCRKLINYLQEGLPIRLKGIHFIRSMTIVQIVLGMIKPFMKKEITQTVHVHTNDETLEKFVPVDILPNECGGKAGPLIEIHQKHIKFLEDHRDFFLEEEINCRVDESLRPRRSSGGALSFFRRSS</sequence>
<comment type="caution">
    <text evidence="2">The sequence shown here is derived from an EMBL/GenBank/DDBJ whole genome shotgun (WGS) entry which is preliminary data.</text>
</comment>
<dbReference type="SMART" id="SM00516">
    <property type="entry name" value="SEC14"/>
    <property type="match status" value="1"/>
</dbReference>
<dbReference type="AlphaFoldDB" id="A0AAV7IDS7"/>
<dbReference type="GO" id="GO:0016020">
    <property type="term" value="C:membrane"/>
    <property type="evidence" value="ECO:0007669"/>
    <property type="project" value="TreeGrafter"/>
</dbReference>
<dbReference type="PRINTS" id="PR00180">
    <property type="entry name" value="CRETINALDHBP"/>
</dbReference>
<proteinExistence type="predicted"/>
<dbReference type="InterPro" id="IPR001251">
    <property type="entry name" value="CRAL-TRIO_dom"/>
</dbReference>
<reference evidence="2 3" key="1">
    <citation type="journal article" date="2021" name="J. Hered.">
        <title>A chromosome-level genome assembly of the parasitoid wasp, Cotesia glomerata (Hymenoptera: Braconidae).</title>
        <authorList>
            <person name="Pinto B.J."/>
            <person name="Weis J.J."/>
            <person name="Gamble T."/>
            <person name="Ode P.J."/>
            <person name="Paul R."/>
            <person name="Zaspel J.M."/>
        </authorList>
    </citation>
    <scope>NUCLEOTIDE SEQUENCE [LARGE SCALE GENOMIC DNA]</scope>
    <source>
        <strain evidence="2">CgM1</strain>
    </source>
</reference>
<dbReference type="GO" id="GO:1902936">
    <property type="term" value="F:phosphatidylinositol bisphosphate binding"/>
    <property type="evidence" value="ECO:0007669"/>
    <property type="project" value="TreeGrafter"/>
</dbReference>
<evidence type="ECO:0000313" key="2">
    <source>
        <dbReference type="EMBL" id="KAH0558074.1"/>
    </source>
</evidence>
<dbReference type="InterPro" id="IPR036865">
    <property type="entry name" value="CRAL-TRIO_dom_sf"/>
</dbReference>
<feature type="domain" description="CRAL-TRIO" evidence="1">
    <location>
        <begin position="86"/>
        <end position="248"/>
    </location>
</feature>
<organism evidence="2 3">
    <name type="scientific">Cotesia glomerata</name>
    <name type="common">Lepidopteran parasitic wasp</name>
    <name type="synonym">Apanteles glomeratus</name>
    <dbReference type="NCBI Taxonomy" id="32391"/>
    <lineage>
        <taxon>Eukaryota</taxon>
        <taxon>Metazoa</taxon>
        <taxon>Ecdysozoa</taxon>
        <taxon>Arthropoda</taxon>
        <taxon>Hexapoda</taxon>
        <taxon>Insecta</taxon>
        <taxon>Pterygota</taxon>
        <taxon>Neoptera</taxon>
        <taxon>Endopterygota</taxon>
        <taxon>Hymenoptera</taxon>
        <taxon>Apocrita</taxon>
        <taxon>Ichneumonoidea</taxon>
        <taxon>Braconidae</taxon>
        <taxon>Microgastrinae</taxon>
        <taxon>Cotesia</taxon>
    </lineage>
</organism>
<accession>A0AAV7IDS7</accession>
<dbReference type="InterPro" id="IPR036273">
    <property type="entry name" value="CRAL/TRIO_N_dom_sf"/>
</dbReference>
<dbReference type="SUPFAM" id="SSF52087">
    <property type="entry name" value="CRAL/TRIO domain"/>
    <property type="match status" value="1"/>
</dbReference>
<dbReference type="PANTHER" id="PTHR10174:SF213">
    <property type="entry name" value="CRAL-TRIO DOMAIN-CONTAINING PROTEIN"/>
    <property type="match status" value="1"/>
</dbReference>
<dbReference type="Pfam" id="PF00650">
    <property type="entry name" value="CRAL_TRIO"/>
    <property type="match status" value="1"/>
</dbReference>
<dbReference type="Gene3D" id="3.40.525.10">
    <property type="entry name" value="CRAL-TRIO lipid binding domain"/>
    <property type="match status" value="1"/>
</dbReference>
<dbReference type="EMBL" id="JAHXZJ010000747">
    <property type="protein sequence ID" value="KAH0558074.1"/>
    <property type="molecule type" value="Genomic_DNA"/>
</dbReference>
<protein>
    <recommendedName>
        <fullName evidence="1">CRAL-TRIO domain-containing protein</fullName>
    </recommendedName>
</protein>
<dbReference type="PANTHER" id="PTHR10174">
    <property type="entry name" value="ALPHA-TOCOPHEROL TRANSFER PROTEIN-RELATED"/>
    <property type="match status" value="1"/>
</dbReference>
<dbReference type="PROSITE" id="PS50191">
    <property type="entry name" value="CRAL_TRIO"/>
    <property type="match status" value="1"/>
</dbReference>